<dbReference type="InterPro" id="IPR044824">
    <property type="entry name" value="MAIN-like"/>
</dbReference>
<evidence type="ECO:0000256" key="1">
    <source>
        <dbReference type="SAM" id="MobiDB-lite"/>
    </source>
</evidence>
<gene>
    <name evidence="3" type="ORF">Scep_003911</name>
</gene>
<reference evidence="3 4" key="1">
    <citation type="submission" date="2024-01" db="EMBL/GenBank/DDBJ databases">
        <title>Genome assemblies of Stephania.</title>
        <authorList>
            <person name="Yang L."/>
        </authorList>
    </citation>
    <scope>NUCLEOTIDE SEQUENCE [LARGE SCALE GENOMIC DNA]</scope>
    <source>
        <strain evidence="3">JXDWG</strain>
        <tissue evidence="3">Leaf</tissue>
    </source>
</reference>
<feature type="compositionally biased region" description="Polar residues" evidence="1">
    <location>
        <begin position="357"/>
        <end position="374"/>
    </location>
</feature>
<evidence type="ECO:0000259" key="2">
    <source>
        <dbReference type="Pfam" id="PF10536"/>
    </source>
</evidence>
<feature type="domain" description="Aminotransferase-like plant mobile" evidence="2">
    <location>
        <begin position="69"/>
        <end position="231"/>
    </location>
</feature>
<dbReference type="Proteomes" id="UP001419268">
    <property type="component" value="Unassembled WGS sequence"/>
</dbReference>
<proteinExistence type="predicted"/>
<dbReference type="GO" id="GO:0010073">
    <property type="term" value="P:meristem maintenance"/>
    <property type="evidence" value="ECO:0007669"/>
    <property type="project" value="InterPro"/>
</dbReference>
<accession>A0AAP0KTB4</accession>
<dbReference type="AlphaFoldDB" id="A0AAP0KTB4"/>
<evidence type="ECO:0000313" key="4">
    <source>
        <dbReference type="Proteomes" id="UP001419268"/>
    </source>
</evidence>
<keyword evidence="4" id="KW-1185">Reference proteome</keyword>
<protein>
    <recommendedName>
        <fullName evidence="2">Aminotransferase-like plant mobile domain-containing protein</fullName>
    </recommendedName>
</protein>
<organism evidence="3 4">
    <name type="scientific">Stephania cephalantha</name>
    <dbReference type="NCBI Taxonomy" id="152367"/>
    <lineage>
        <taxon>Eukaryota</taxon>
        <taxon>Viridiplantae</taxon>
        <taxon>Streptophyta</taxon>
        <taxon>Embryophyta</taxon>
        <taxon>Tracheophyta</taxon>
        <taxon>Spermatophyta</taxon>
        <taxon>Magnoliopsida</taxon>
        <taxon>Ranunculales</taxon>
        <taxon>Menispermaceae</taxon>
        <taxon>Menispermoideae</taxon>
        <taxon>Cissampelideae</taxon>
        <taxon>Stephania</taxon>
    </lineage>
</organism>
<dbReference type="Pfam" id="PF10536">
    <property type="entry name" value="PMD"/>
    <property type="match status" value="1"/>
</dbReference>
<dbReference type="InterPro" id="IPR019557">
    <property type="entry name" value="AminoTfrase-like_pln_mobile"/>
</dbReference>
<sequence>MALLIHRPVRQTQMPLHFLGRGFLKCINHCYRISAWKTITQHPEKERVAKLINDFGLVPLGYISYDRGNKVYISGIIERWQPETNTFHLPFGEIMITLENVWVLLGILVTSKTVVVPFKDRKSLIAMVSRLLEVSVTDADEEIKTRSGLAVSLTWLKDRFSVLKKGEEEPHRKRAKDVYPSPYCLVRAYLLYLLGATLFSNKSGMRVSFSLLQLLERVDNIDSYLWGPQALRSCTVNWALRVVIWDTTLKGAPPDHDIAFNHGPMKFMDIVEPHNPIRVLRQMEYAQRIPRDPYRPIDAERSRLGQLYSVKYSCNHRALDVALQFRCTPKANLNVDDAFQMADQVIAFLSDPEHAYQSTTTTASQNEGGTTSTGDPRLSPSFITSIAYSLGYRSKPTISIRPHIDNVHTVSASQLWYLINVALGNLSSAGVTVSCLEVHVEAWGIGCRVVEEILRNDRTIE</sequence>
<dbReference type="PANTHER" id="PTHR46033:SF1">
    <property type="entry name" value="PROTEIN MAIN-LIKE 2"/>
    <property type="match status" value="1"/>
</dbReference>
<dbReference type="PANTHER" id="PTHR46033">
    <property type="entry name" value="PROTEIN MAIN-LIKE 2"/>
    <property type="match status" value="1"/>
</dbReference>
<feature type="region of interest" description="Disordered" evidence="1">
    <location>
        <begin position="357"/>
        <end position="378"/>
    </location>
</feature>
<comment type="caution">
    <text evidence="3">The sequence shown here is derived from an EMBL/GenBank/DDBJ whole genome shotgun (WGS) entry which is preliminary data.</text>
</comment>
<name>A0AAP0KTB4_9MAGN</name>
<dbReference type="EMBL" id="JBBNAG010000002">
    <property type="protein sequence ID" value="KAK9157337.1"/>
    <property type="molecule type" value="Genomic_DNA"/>
</dbReference>
<evidence type="ECO:0000313" key="3">
    <source>
        <dbReference type="EMBL" id="KAK9157337.1"/>
    </source>
</evidence>